<dbReference type="Proteomes" id="UP001199816">
    <property type="component" value="Unassembled WGS sequence"/>
</dbReference>
<evidence type="ECO:0000256" key="1">
    <source>
        <dbReference type="ARBA" id="ARBA00010928"/>
    </source>
</evidence>
<dbReference type="InterPro" id="IPR055170">
    <property type="entry name" value="GFO_IDH_MocA-like_dom"/>
</dbReference>
<dbReference type="PANTHER" id="PTHR43708:SF5">
    <property type="entry name" value="CONSERVED EXPRESSED OXIDOREDUCTASE (EUROFUNG)-RELATED"/>
    <property type="match status" value="1"/>
</dbReference>
<dbReference type="SUPFAM" id="SSF55347">
    <property type="entry name" value="Glyceraldehyde-3-phosphate dehydrogenase-like, C-terminal domain"/>
    <property type="match status" value="1"/>
</dbReference>
<evidence type="ECO:0000313" key="6">
    <source>
        <dbReference type="Proteomes" id="UP001199816"/>
    </source>
</evidence>
<dbReference type="EMBL" id="JAJNEC010000005">
    <property type="protein sequence ID" value="MCD2423050.1"/>
    <property type="molecule type" value="Genomic_DNA"/>
</dbReference>
<evidence type="ECO:0000313" key="5">
    <source>
        <dbReference type="EMBL" id="MCD2423050.1"/>
    </source>
</evidence>
<evidence type="ECO:0000259" key="3">
    <source>
        <dbReference type="Pfam" id="PF01408"/>
    </source>
</evidence>
<organism evidence="5 6">
    <name type="scientific">Niabella pedocola</name>
    <dbReference type="NCBI Taxonomy" id="1752077"/>
    <lineage>
        <taxon>Bacteria</taxon>
        <taxon>Pseudomonadati</taxon>
        <taxon>Bacteroidota</taxon>
        <taxon>Chitinophagia</taxon>
        <taxon>Chitinophagales</taxon>
        <taxon>Chitinophagaceae</taxon>
        <taxon>Niabella</taxon>
    </lineage>
</organism>
<dbReference type="Pfam" id="PF01408">
    <property type="entry name" value="GFO_IDH_MocA"/>
    <property type="match status" value="1"/>
</dbReference>
<dbReference type="InterPro" id="IPR051317">
    <property type="entry name" value="Gfo/Idh/MocA_oxidoreduct"/>
</dbReference>
<name>A0ABS8PPM9_9BACT</name>
<dbReference type="InterPro" id="IPR036291">
    <property type="entry name" value="NAD(P)-bd_dom_sf"/>
</dbReference>
<keyword evidence="6" id="KW-1185">Reference proteome</keyword>
<dbReference type="PANTHER" id="PTHR43708">
    <property type="entry name" value="CONSERVED EXPRESSED OXIDOREDUCTASE (EUROFUNG)"/>
    <property type="match status" value="1"/>
</dbReference>
<protein>
    <submittedName>
        <fullName evidence="5">Gfo/Idh/MocA family oxidoreductase</fullName>
    </submittedName>
</protein>
<evidence type="ECO:0000256" key="2">
    <source>
        <dbReference type="ARBA" id="ARBA00023002"/>
    </source>
</evidence>
<comment type="similarity">
    <text evidence="1">Belongs to the Gfo/Idh/MocA family.</text>
</comment>
<dbReference type="Gene3D" id="3.40.50.720">
    <property type="entry name" value="NAD(P)-binding Rossmann-like Domain"/>
    <property type="match status" value="1"/>
</dbReference>
<dbReference type="Gene3D" id="3.30.360.10">
    <property type="entry name" value="Dihydrodipicolinate Reductase, domain 2"/>
    <property type="match status" value="1"/>
</dbReference>
<accession>A0ABS8PPM9</accession>
<proteinExistence type="inferred from homology"/>
<feature type="domain" description="GFO/IDH/MocA-like oxidoreductase" evidence="4">
    <location>
        <begin position="142"/>
        <end position="263"/>
    </location>
</feature>
<dbReference type="RefSeq" id="WP_231004320.1">
    <property type="nucleotide sequence ID" value="NZ_JAJNEC010000005.1"/>
</dbReference>
<comment type="caution">
    <text evidence="5">The sequence shown here is derived from an EMBL/GenBank/DDBJ whole genome shotgun (WGS) entry which is preliminary data.</text>
</comment>
<evidence type="ECO:0000259" key="4">
    <source>
        <dbReference type="Pfam" id="PF22725"/>
    </source>
</evidence>
<sequence>MAIIKEEPDMNDYAIDICMIGAGGIVNDAHLPAYRMAGFSVKGIVDRNRQRAREIADKFAIPQVYDSLEAMVADRSENVIYDCALPASEIIGVLRQLPEEATVLIQKPLGESIEEARTILEIAHSKNIRAGVNFQLRFAPFIQEAKKMIGNGQLGTLTDIEIYVNVHTPWNRWSFLFEKPRMEINYHSIHYIDLVRSFLGNPSGVYAKTYKHPDSLQLASVKSSIIMDYGDLIRATIHTNHHHNFGYQHQEAYIKIEGTSGAVKMNLGVLINYPTGIPDTFEYITTAAGEVPEWRSKKIAGSWFPHAFMGTMEQMILAKKGFIAEPENNIDDAFDTMRCVEAAYLSSAQGGVQLPPV</sequence>
<feature type="domain" description="Gfo/Idh/MocA-like oxidoreductase N-terminal" evidence="3">
    <location>
        <begin position="16"/>
        <end position="134"/>
    </location>
</feature>
<gene>
    <name evidence="5" type="ORF">LQ567_09775</name>
</gene>
<keyword evidence="2" id="KW-0560">Oxidoreductase</keyword>
<reference evidence="5 6" key="1">
    <citation type="submission" date="2021-11" db="EMBL/GenBank/DDBJ databases">
        <title>Genomic of Niabella pedocola.</title>
        <authorList>
            <person name="Wu T."/>
        </authorList>
    </citation>
    <scope>NUCLEOTIDE SEQUENCE [LARGE SCALE GENOMIC DNA]</scope>
    <source>
        <strain evidence="5 6">JCM 31011</strain>
    </source>
</reference>
<dbReference type="InterPro" id="IPR000683">
    <property type="entry name" value="Gfo/Idh/MocA-like_OxRdtase_N"/>
</dbReference>
<dbReference type="Pfam" id="PF22725">
    <property type="entry name" value="GFO_IDH_MocA_C3"/>
    <property type="match status" value="1"/>
</dbReference>
<dbReference type="SUPFAM" id="SSF51735">
    <property type="entry name" value="NAD(P)-binding Rossmann-fold domains"/>
    <property type="match status" value="1"/>
</dbReference>